<dbReference type="InterPro" id="IPR005586">
    <property type="entry name" value="ABC_trans_aux"/>
</dbReference>
<dbReference type="Pfam" id="PF03886">
    <property type="entry name" value="ABC_trans_aux"/>
    <property type="match status" value="1"/>
</dbReference>
<dbReference type="Proteomes" id="UP001227126">
    <property type="component" value="Unassembled WGS sequence"/>
</dbReference>
<sequence length="189" mass="20121">MTACFPARLMLLLSLAVAACGDNSARFLLDTPPPQQKTGVRVSTIEIRDVTLPAYAAASEIMVQSEDGALRPVSQAVWADDPVRAVTLSLARDLEAVSTATVSTEPWPLADPAQVRIDVRLDRMVARNDGQFQLAGQFAIAAPDGAVRESINRFDIMQPIAGDTPDAIARATSSALLALARQIAARLGR</sequence>
<name>A0ABT7FGX0_9RHOB</name>
<dbReference type="EMBL" id="JASNJE010000019">
    <property type="protein sequence ID" value="MDK3074389.1"/>
    <property type="molecule type" value="Genomic_DNA"/>
</dbReference>
<keyword evidence="4" id="KW-1185">Reference proteome</keyword>
<dbReference type="RefSeq" id="WP_284486322.1">
    <property type="nucleotide sequence ID" value="NZ_JASNJE010000019.1"/>
</dbReference>
<dbReference type="Gene3D" id="3.40.50.10610">
    <property type="entry name" value="ABC-type transport auxiliary lipoprotein component"/>
    <property type="match status" value="1"/>
</dbReference>
<accession>A0ABT7FGX0</accession>
<evidence type="ECO:0000259" key="2">
    <source>
        <dbReference type="Pfam" id="PF03886"/>
    </source>
</evidence>
<protein>
    <submittedName>
        <fullName evidence="3">PqiC family protein</fullName>
    </submittedName>
</protein>
<reference evidence="3 4" key="1">
    <citation type="submission" date="2023-05" db="EMBL/GenBank/DDBJ databases">
        <title>Sedimentitalea sp. nov. JM2-8.</title>
        <authorList>
            <person name="Huang J."/>
        </authorList>
    </citation>
    <scope>NUCLEOTIDE SEQUENCE [LARGE SCALE GENOMIC DNA]</scope>
    <source>
        <strain evidence="3 4">JM2-8</strain>
    </source>
</reference>
<proteinExistence type="predicted"/>
<keyword evidence="1" id="KW-0732">Signal</keyword>
<evidence type="ECO:0000313" key="3">
    <source>
        <dbReference type="EMBL" id="MDK3074389.1"/>
    </source>
</evidence>
<comment type="caution">
    <text evidence="3">The sequence shown here is derived from an EMBL/GenBank/DDBJ whole genome shotgun (WGS) entry which is preliminary data.</text>
</comment>
<feature type="signal peptide" evidence="1">
    <location>
        <begin position="1"/>
        <end position="18"/>
    </location>
</feature>
<evidence type="ECO:0000256" key="1">
    <source>
        <dbReference type="SAM" id="SignalP"/>
    </source>
</evidence>
<evidence type="ECO:0000313" key="4">
    <source>
        <dbReference type="Proteomes" id="UP001227126"/>
    </source>
</evidence>
<feature type="chain" id="PRO_5047058768" evidence="1">
    <location>
        <begin position="19"/>
        <end position="189"/>
    </location>
</feature>
<gene>
    <name evidence="3" type="ORF">QO034_14895</name>
</gene>
<organism evidence="3 4">
    <name type="scientific">Sedimentitalea xiamensis</name>
    <dbReference type="NCBI Taxonomy" id="3050037"/>
    <lineage>
        <taxon>Bacteria</taxon>
        <taxon>Pseudomonadati</taxon>
        <taxon>Pseudomonadota</taxon>
        <taxon>Alphaproteobacteria</taxon>
        <taxon>Rhodobacterales</taxon>
        <taxon>Paracoccaceae</taxon>
        <taxon>Sedimentitalea</taxon>
    </lineage>
</organism>
<feature type="domain" description="ABC-type transport auxiliary lipoprotein component" evidence="2">
    <location>
        <begin position="28"/>
        <end position="184"/>
    </location>
</feature>
<dbReference type="SUPFAM" id="SSF159594">
    <property type="entry name" value="XCC0632-like"/>
    <property type="match status" value="1"/>
</dbReference>